<keyword evidence="3" id="KW-0540">Nuclease</keyword>
<dbReference type="InterPro" id="IPR038763">
    <property type="entry name" value="DHH_sf"/>
</dbReference>
<dbReference type="GO" id="GO:0008409">
    <property type="term" value="F:5'-3' exonuclease activity"/>
    <property type="evidence" value="ECO:0007669"/>
    <property type="project" value="InterPro"/>
</dbReference>
<evidence type="ECO:0000256" key="4">
    <source>
        <dbReference type="ARBA" id="ARBA00022801"/>
    </source>
</evidence>
<dbReference type="GO" id="GO:0003676">
    <property type="term" value="F:nucleic acid binding"/>
    <property type="evidence" value="ECO:0007669"/>
    <property type="project" value="InterPro"/>
</dbReference>
<accession>A0A845UV62</accession>
<dbReference type="Pfam" id="PF01368">
    <property type="entry name" value="DHH"/>
    <property type="match status" value="1"/>
</dbReference>
<feature type="coiled-coil region" evidence="6">
    <location>
        <begin position="301"/>
        <end position="335"/>
    </location>
</feature>
<dbReference type="Pfam" id="PF17768">
    <property type="entry name" value="RecJ_OB"/>
    <property type="match status" value="1"/>
</dbReference>
<evidence type="ECO:0000259" key="7">
    <source>
        <dbReference type="Pfam" id="PF01368"/>
    </source>
</evidence>
<dbReference type="Gene3D" id="3.90.1640.30">
    <property type="match status" value="1"/>
</dbReference>
<dbReference type="SUPFAM" id="SSF64182">
    <property type="entry name" value="DHH phosphoesterases"/>
    <property type="match status" value="1"/>
</dbReference>
<reference evidence="10 11" key="1">
    <citation type="submission" date="2020-02" db="EMBL/GenBank/DDBJ databases">
        <authorList>
            <person name="Zhang X.-Y."/>
        </authorList>
    </citation>
    <scope>NUCLEOTIDE SEQUENCE [LARGE SCALE GENOMIC DNA]</scope>
    <source>
        <strain evidence="10 11">C33</strain>
    </source>
</reference>
<dbReference type="InterPro" id="IPR003156">
    <property type="entry name" value="DHHA1_dom"/>
</dbReference>
<evidence type="ECO:0000256" key="6">
    <source>
        <dbReference type="SAM" id="Coils"/>
    </source>
</evidence>
<evidence type="ECO:0000256" key="3">
    <source>
        <dbReference type="ARBA" id="ARBA00022722"/>
    </source>
</evidence>
<dbReference type="GO" id="GO:0006310">
    <property type="term" value="P:DNA recombination"/>
    <property type="evidence" value="ECO:0007669"/>
    <property type="project" value="InterPro"/>
</dbReference>
<comment type="similarity">
    <text evidence="1">Belongs to the RecJ family.</text>
</comment>
<feature type="domain" description="RecJ OB" evidence="9">
    <location>
        <begin position="460"/>
        <end position="564"/>
    </location>
</feature>
<evidence type="ECO:0000256" key="2">
    <source>
        <dbReference type="ARBA" id="ARBA00019841"/>
    </source>
</evidence>
<comment type="caution">
    <text evidence="10">The sequence shown here is derived from an EMBL/GenBank/DDBJ whole genome shotgun (WGS) entry which is preliminary data.</text>
</comment>
<gene>
    <name evidence="10" type="primary">recJ</name>
    <name evidence="10" type="ORF">G3I74_01650</name>
</gene>
<dbReference type="NCBIfam" id="TIGR00644">
    <property type="entry name" value="recJ"/>
    <property type="match status" value="1"/>
</dbReference>
<dbReference type="Proteomes" id="UP000484885">
    <property type="component" value="Unassembled WGS sequence"/>
</dbReference>
<name>A0A845UV62_9GAMM</name>
<dbReference type="EMBL" id="JAAGSC010000031">
    <property type="protein sequence ID" value="NDY94434.1"/>
    <property type="molecule type" value="Genomic_DNA"/>
</dbReference>
<dbReference type="AlphaFoldDB" id="A0A845UV62"/>
<dbReference type="FunFam" id="3.90.1640.30:FF:000001">
    <property type="entry name" value="Single-stranded-DNA-specific exonuclease RecJ"/>
    <property type="match status" value="1"/>
</dbReference>
<dbReference type="InterPro" id="IPR004610">
    <property type="entry name" value="RecJ"/>
</dbReference>
<evidence type="ECO:0000256" key="5">
    <source>
        <dbReference type="ARBA" id="ARBA00022839"/>
    </source>
</evidence>
<keyword evidence="11" id="KW-1185">Reference proteome</keyword>
<evidence type="ECO:0000313" key="10">
    <source>
        <dbReference type="EMBL" id="NDY94434.1"/>
    </source>
</evidence>
<sequence length="570" mass="61108">MIRTVAIRRRERAPQAMTDVHPVLARVLAGRGQREAPDYSLKGLLPPTMGGLEGAAKLLAEAIQAGQRILVVGDFDADGATGTALAVRALTSLGARDVAWKVPDRFRHGYGLSSALVEEIASPAPDVLVTVDQGVSSVAGVAAAQAKGMRVIVTDHHLPGPQLPSAEAIVNPNLAGESFGSTALAGVGVMFYTAMAVRARLRELGWFDRRPIPRLDGLLDLVALGTVADLVPLDENNRRLVYQGLARMRAGQCSHGVRALLEVAGRNLRHVQAADLGFAAGPRLNAAGRLEDMGIGIRCLLADSERAARTLAGELDVLNNQRQALQADMLQAAEAQADELAGRLDGTVQGLCVFDPDWHQGVVGLVAGRLMERLQRPVMAFAPAEPGSSELKGSGRSPAGLHMRDLLVDIDTRQPGLMARFGGHARAAGLSLERDRLAAFKSSFDECLARHEFADEVVLTDGELGASELSAETAAVLERGGPWGQAWPEPLFDGRFRVLERRIVGQAHLKMRLQPESGGEAVEAIAFRAGSLLRNELPDPFHVTYRLELNRWRGQINPQLNVQHLVESGP</sequence>
<dbReference type="GO" id="GO:0006281">
    <property type="term" value="P:DNA repair"/>
    <property type="evidence" value="ECO:0007669"/>
    <property type="project" value="InterPro"/>
</dbReference>
<proteinExistence type="inferred from homology"/>
<feature type="domain" description="DHHA1" evidence="8">
    <location>
        <begin position="353"/>
        <end position="449"/>
    </location>
</feature>
<feature type="domain" description="DDH" evidence="7">
    <location>
        <begin position="68"/>
        <end position="226"/>
    </location>
</feature>
<dbReference type="InterPro" id="IPR051673">
    <property type="entry name" value="SSDNA_exonuclease_RecJ"/>
</dbReference>
<keyword evidence="5 10" id="KW-0269">Exonuclease</keyword>
<dbReference type="InterPro" id="IPR041122">
    <property type="entry name" value="RecJ_OB"/>
</dbReference>
<evidence type="ECO:0000259" key="8">
    <source>
        <dbReference type="Pfam" id="PF02272"/>
    </source>
</evidence>
<dbReference type="PANTHER" id="PTHR30255">
    <property type="entry name" value="SINGLE-STRANDED-DNA-SPECIFIC EXONUCLEASE RECJ"/>
    <property type="match status" value="1"/>
</dbReference>
<dbReference type="Pfam" id="PF02272">
    <property type="entry name" value="DHHA1"/>
    <property type="match status" value="1"/>
</dbReference>
<dbReference type="PANTHER" id="PTHR30255:SF2">
    <property type="entry name" value="SINGLE-STRANDED-DNA-SPECIFIC EXONUCLEASE RECJ"/>
    <property type="match status" value="1"/>
</dbReference>
<keyword evidence="4" id="KW-0378">Hydrolase</keyword>
<protein>
    <recommendedName>
        <fullName evidence="2">Single-stranded-DNA-specific exonuclease RecJ</fullName>
    </recommendedName>
</protein>
<evidence type="ECO:0000256" key="1">
    <source>
        <dbReference type="ARBA" id="ARBA00005915"/>
    </source>
</evidence>
<organism evidence="10 11">
    <name type="scientific">Wenzhouxiangella limi</name>
    <dbReference type="NCBI Taxonomy" id="2707351"/>
    <lineage>
        <taxon>Bacteria</taxon>
        <taxon>Pseudomonadati</taxon>
        <taxon>Pseudomonadota</taxon>
        <taxon>Gammaproteobacteria</taxon>
        <taxon>Chromatiales</taxon>
        <taxon>Wenzhouxiangellaceae</taxon>
        <taxon>Wenzhouxiangella</taxon>
    </lineage>
</organism>
<evidence type="ECO:0000259" key="9">
    <source>
        <dbReference type="Pfam" id="PF17768"/>
    </source>
</evidence>
<evidence type="ECO:0000313" key="11">
    <source>
        <dbReference type="Proteomes" id="UP000484885"/>
    </source>
</evidence>
<dbReference type="InterPro" id="IPR001667">
    <property type="entry name" value="DDH_dom"/>
</dbReference>
<dbReference type="Gene3D" id="3.10.310.30">
    <property type="match status" value="1"/>
</dbReference>
<keyword evidence="6" id="KW-0175">Coiled coil</keyword>